<sequence length="1643" mass="174190">MAQPRPSSPAVPPAPQRLAATVAPLSPAQERLWFIHQAAPDSAVYNVPLLSRWRKRISVPALTAALAAVVARHEVLRTSYAVRDGAAVQHMAEPGSVRVPLTVIESGPPGDPELAREARAPFALDAGPPLRCTVWQEGDGSGTMLLTVHHIAIDGWSLGALYGDLADAYRQALTGARPVLPELPVQYADFAVWDRAVADDPALEARVRERAARLAGAVGELELGPCPPRRRTAEGDRRGEQHRFALDAELSAAADALAKRLKVTPFVVLFAAFQAVVQRWTGRREFLLGTVAANRPHPAVEGLVGFFVNSVPLHCAPDPEATFAELCTASRGEAFRVLAHQRLPFDRLTAAVRGNLADVGFVLQNAPAADPGGRHPWHPPVLLPTGTAKQDLSLILEYAPDGGLSATIEYATDRYRAETAAHVAESYRALLTAAVADPESRLRELPVTRRASGELPYGVLTGAGPSARGTGALTVLPLLEQRLATAAPDAVAVTCAGRNLTWGELDAWSRTVAGQLRAHGVGRGDLVPVLSARGAALVAGWLGVLRAGAAFVPLAMDTPAARIEFILGETAAQVVLVCAEGADLLAGLGTGAKPVLLDELRSQDGELLPFAGEQPVGDDPAAVIYTSGTTGRPKGVLVPHRGLLNTAQWWGRDCGLGPDDRLLLTAGTAFDPAAFNVVEALLAGARLIVADDVERRDPRALLRLVRGPEGATVDGSLTPSLLHAMLEADEGCTTAAAAATTLRVLYSGGEALPRRLATACVRRWGTAVRNVYGPTEASCNSTYAVVDPADDRAPAIGVPLPGTRAYVLGPHGEELPPTVPGELYVAGAGVALGYLNRPGLTEQAFLPDLFGAPGARMYRTGDRVVLRADGSLGYLGRADDQVKILGNRIEPGEVTRLIEENPAVAAAAVHAVGSPPALTAYVELADEYRVGDARPTREEVVRPLLRWLPAAVLPAEIYAVAALPRTVNDKVDFAALARLRDRPLPHAAPTAALTPAQRRAAALLVSVLTPAPDPESLGPDADFFTLGGHSLLAVRLLAEAERQGGTAVSLRAFLAEPTVAGLARCLAETQETQETAEGRDRKQHMARTAAEWDAQGPHPATPVQQRLWFMDRLPAQRTAYLAPSVVEFTGAVDREALREAFARTLARHPGLRSRFALDAKARKIVYRTDGPVPEVVLEDGTGWAEAELDARIGELCWTPFDLAADAPARGSVIAVADDRTLLVYGVHHIVSDGWSLELVMRDIAQTYRALTTGVPLLLPEPGHPAAVPTDGAGAITDGTERLLAALRGAPTDIELPHDRARTKTQSTDADHREARLTGELPQRIREIAAEQRCTTFMAAATLLAAALARRSGQRDFLFAFPWAGRDGAGRAEAVGMFVNTLLVRADLADGPTWRELLARVRESALTAYRYADTPFDALAAALHPDRDLSRPPVTPVYLNAVDEAPQPPRLSGAAGARYVVPPRLKAKYELELTVTGGADGLVFSLVHLTALFDGPTVDELLADLARAARDLSNDPEAPVLDTVSQPKTDAPRTADELADLVADAWSEVLDVPEAPRDVNFFEAGGDSLLLIVLLDRLGELTGGELEAADLFEHSTVEAQVAFLLGSATAAAAPAPQQPETGVGRGRSGLIGRNRRTASPEGSA</sequence>
<dbReference type="PROSITE" id="PS50075">
    <property type="entry name" value="CARRIER"/>
    <property type="match status" value="2"/>
</dbReference>
<feature type="domain" description="Carrier" evidence="5">
    <location>
        <begin position="1532"/>
        <end position="1607"/>
    </location>
</feature>
<evidence type="ECO:0000256" key="2">
    <source>
        <dbReference type="ARBA" id="ARBA00022450"/>
    </source>
</evidence>
<dbReference type="SUPFAM" id="SSF47336">
    <property type="entry name" value="ACP-like"/>
    <property type="match status" value="2"/>
</dbReference>
<evidence type="ECO:0000259" key="5">
    <source>
        <dbReference type="PROSITE" id="PS50075"/>
    </source>
</evidence>
<dbReference type="PROSITE" id="PS00455">
    <property type="entry name" value="AMP_BINDING"/>
    <property type="match status" value="1"/>
</dbReference>
<dbReference type="InterPro" id="IPR006162">
    <property type="entry name" value="Ppantetheine_attach_site"/>
</dbReference>
<dbReference type="Pfam" id="PF00668">
    <property type="entry name" value="Condensation"/>
    <property type="match status" value="2"/>
</dbReference>
<keyword evidence="2" id="KW-0596">Phosphopantetheine</keyword>
<dbReference type="InterPro" id="IPR045851">
    <property type="entry name" value="AMP-bd_C_sf"/>
</dbReference>
<dbReference type="RefSeq" id="WP_344528856.1">
    <property type="nucleotide sequence ID" value="NZ_BAAAUG010000177.1"/>
</dbReference>
<dbReference type="PANTHER" id="PTHR45527">
    <property type="entry name" value="NONRIBOSOMAL PEPTIDE SYNTHETASE"/>
    <property type="match status" value="1"/>
</dbReference>
<feature type="region of interest" description="Disordered" evidence="4">
    <location>
        <begin position="1071"/>
        <end position="1099"/>
    </location>
</feature>
<dbReference type="Gene3D" id="3.30.559.10">
    <property type="entry name" value="Chloramphenicol acetyltransferase-like domain"/>
    <property type="match status" value="2"/>
</dbReference>
<proteinExistence type="predicted"/>
<protein>
    <recommendedName>
        <fullName evidence="5">Carrier domain-containing protein</fullName>
    </recommendedName>
</protein>
<keyword evidence="3" id="KW-0597">Phosphoprotein</keyword>
<dbReference type="EMBL" id="BAAAUG010000177">
    <property type="protein sequence ID" value="GAA3143568.1"/>
    <property type="molecule type" value="Genomic_DNA"/>
</dbReference>
<dbReference type="SUPFAM" id="SSF52777">
    <property type="entry name" value="CoA-dependent acyltransferases"/>
    <property type="match status" value="4"/>
</dbReference>
<dbReference type="PANTHER" id="PTHR45527:SF1">
    <property type="entry name" value="FATTY ACID SYNTHASE"/>
    <property type="match status" value="1"/>
</dbReference>
<dbReference type="SUPFAM" id="SSF56801">
    <property type="entry name" value="Acetyl-CoA synthetase-like"/>
    <property type="match status" value="1"/>
</dbReference>
<dbReference type="SMART" id="SM00823">
    <property type="entry name" value="PKS_PP"/>
    <property type="match status" value="2"/>
</dbReference>
<keyword evidence="7" id="KW-1185">Reference proteome</keyword>
<dbReference type="InterPro" id="IPR020806">
    <property type="entry name" value="PKS_PP-bd"/>
</dbReference>
<dbReference type="InterPro" id="IPR042099">
    <property type="entry name" value="ANL_N_sf"/>
</dbReference>
<dbReference type="Gene3D" id="3.40.50.12780">
    <property type="entry name" value="N-terminal domain of ligase-like"/>
    <property type="match status" value="1"/>
</dbReference>
<comment type="cofactor">
    <cofactor evidence="1">
        <name>pantetheine 4'-phosphate</name>
        <dbReference type="ChEBI" id="CHEBI:47942"/>
    </cofactor>
</comment>
<name>A0ABP6NCS7_9ACTN</name>
<dbReference type="InterPro" id="IPR023213">
    <property type="entry name" value="CAT-like_dom_sf"/>
</dbReference>
<dbReference type="Gene3D" id="1.10.1200.10">
    <property type="entry name" value="ACP-like"/>
    <property type="match status" value="2"/>
</dbReference>
<feature type="region of interest" description="Disordered" evidence="4">
    <location>
        <begin position="1611"/>
        <end position="1643"/>
    </location>
</feature>
<gene>
    <name evidence="6" type="ORF">GCM10010449_73920</name>
</gene>
<dbReference type="InterPro" id="IPR020845">
    <property type="entry name" value="AMP-binding_CS"/>
</dbReference>
<dbReference type="InterPro" id="IPR000873">
    <property type="entry name" value="AMP-dep_synth/lig_dom"/>
</dbReference>
<dbReference type="CDD" id="cd05930">
    <property type="entry name" value="A_NRPS"/>
    <property type="match status" value="1"/>
</dbReference>
<dbReference type="Pfam" id="PF00501">
    <property type="entry name" value="AMP-binding"/>
    <property type="match status" value="1"/>
</dbReference>
<evidence type="ECO:0000256" key="1">
    <source>
        <dbReference type="ARBA" id="ARBA00001957"/>
    </source>
</evidence>
<evidence type="ECO:0000256" key="4">
    <source>
        <dbReference type="SAM" id="MobiDB-lite"/>
    </source>
</evidence>
<evidence type="ECO:0000313" key="6">
    <source>
        <dbReference type="EMBL" id="GAA3143568.1"/>
    </source>
</evidence>
<dbReference type="Gene3D" id="3.30.300.30">
    <property type="match status" value="1"/>
</dbReference>
<evidence type="ECO:0000256" key="3">
    <source>
        <dbReference type="ARBA" id="ARBA00022553"/>
    </source>
</evidence>
<accession>A0ABP6NCS7</accession>
<feature type="domain" description="Carrier" evidence="5">
    <location>
        <begin position="994"/>
        <end position="1070"/>
    </location>
</feature>
<dbReference type="Proteomes" id="UP001501637">
    <property type="component" value="Unassembled WGS sequence"/>
</dbReference>
<organism evidence="6 7">
    <name type="scientific">Streptomyces rectiviolaceus</name>
    <dbReference type="NCBI Taxonomy" id="332591"/>
    <lineage>
        <taxon>Bacteria</taxon>
        <taxon>Bacillati</taxon>
        <taxon>Actinomycetota</taxon>
        <taxon>Actinomycetes</taxon>
        <taxon>Kitasatosporales</taxon>
        <taxon>Streptomycetaceae</taxon>
        <taxon>Streptomyces</taxon>
    </lineage>
</organism>
<comment type="caution">
    <text evidence="6">The sequence shown here is derived from an EMBL/GenBank/DDBJ whole genome shotgun (WGS) entry which is preliminary data.</text>
</comment>
<dbReference type="PROSITE" id="PS00012">
    <property type="entry name" value="PHOSPHOPANTETHEINE"/>
    <property type="match status" value="1"/>
</dbReference>
<dbReference type="InterPro" id="IPR036736">
    <property type="entry name" value="ACP-like_sf"/>
</dbReference>
<dbReference type="CDD" id="cd19531">
    <property type="entry name" value="LCL_NRPS-like"/>
    <property type="match status" value="1"/>
</dbReference>
<evidence type="ECO:0000313" key="7">
    <source>
        <dbReference type="Proteomes" id="UP001501637"/>
    </source>
</evidence>
<reference evidence="7" key="1">
    <citation type="journal article" date="2019" name="Int. J. Syst. Evol. Microbiol.">
        <title>The Global Catalogue of Microorganisms (GCM) 10K type strain sequencing project: providing services to taxonomists for standard genome sequencing and annotation.</title>
        <authorList>
            <consortium name="The Broad Institute Genomics Platform"/>
            <consortium name="The Broad Institute Genome Sequencing Center for Infectious Disease"/>
            <person name="Wu L."/>
            <person name="Ma J."/>
        </authorList>
    </citation>
    <scope>NUCLEOTIDE SEQUENCE [LARGE SCALE GENOMIC DNA]</scope>
    <source>
        <strain evidence="7">JCM 9092</strain>
    </source>
</reference>
<dbReference type="NCBIfam" id="TIGR01733">
    <property type="entry name" value="AA-adenyl-dom"/>
    <property type="match status" value="1"/>
</dbReference>
<dbReference type="InterPro" id="IPR010071">
    <property type="entry name" value="AA_adenyl_dom"/>
</dbReference>
<dbReference type="InterPro" id="IPR001242">
    <property type="entry name" value="Condensation_dom"/>
</dbReference>
<dbReference type="Gene3D" id="3.30.559.30">
    <property type="entry name" value="Nonribosomal peptide synthetase, condensation domain"/>
    <property type="match status" value="2"/>
</dbReference>
<dbReference type="InterPro" id="IPR009081">
    <property type="entry name" value="PP-bd_ACP"/>
</dbReference>
<dbReference type="Pfam" id="PF00550">
    <property type="entry name" value="PP-binding"/>
    <property type="match status" value="2"/>
</dbReference>